<comment type="caution">
    <text evidence="1">The sequence shown here is derived from an EMBL/GenBank/DDBJ whole genome shotgun (WGS) entry which is preliminary data.</text>
</comment>
<organism evidence="1 2">
    <name type="scientific">Sphaerodactylus townsendi</name>
    <dbReference type="NCBI Taxonomy" id="933632"/>
    <lineage>
        <taxon>Eukaryota</taxon>
        <taxon>Metazoa</taxon>
        <taxon>Chordata</taxon>
        <taxon>Craniata</taxon>
        <taxon>Vertebrata</taxon>
        <taxon>Euteleostomi</taxon>
        <taxon>Lepidosauria</taxon>
        <taxon>Squamata</taxon>
        <taxon>Bifurcata</taxon>
        <taxon>Gekkota</taxon>
        <taxon>Sphaerodactylidae</taxon>
        <taxon>Sphaerodactylus</taxon>
    </lineage>
</organism>
<evidence type="ECO:0000313" key="1">
    <source>
        <dbReference type="EMBL" id="KAH7993364.1"/>
    </source>
</evidence>
<reference evidence="1" key="1">
    <citation type="submission" date="2021-08" db="EMBL/GenBank/DDBJ databases">
        <title>The first chromosome-level gecko genome reveals the dynamic sex chromosomes of Neotropical dwarf geckos (Sphaerodactylidae: Sphaerodactylus).</title>
        <authorList>
            <person name="Pinto B.J."/>
            <person name="Keating S.E."/>
            <person name="Gamble T."/>
        </authorList>
    </citation>
    <scope>NUCLEOTIDE SEQUENCE</scope>
    <source>
        <strain evidence="1">TG3544</strain>
    </source>
</reference>
<dbReference type="EMBL" id="CM037616">
    <property type="protein sequence ID" value="KAH7993364.1"/>
    <property type="molecule type" value="Genomic_DNA"/>
</dbReference>
<name>A0ACB8ELC0_9SAUR</name>
<gene>
    <name evidence="1" type="ORF">K3G42_030769</name>
</gene>
<accession>A0ACB8ELC0</accession>
<evidence type="ECO:0000313" key="2">
    <source>
        <dbReference type="Proteomes" id="UP000827872"/>
    </source>
</evidence>
<dbReference type="Proteomes" id="UP000827872">
    <property type="component" value="Linkage Group LG03"/>
</dbReference>
<proteinExistence type="predicted"/>
<sequence length="101" mass="11303">MKLISTLSQATWEVRGGHHLSHTNAVSSPHPSPILMWQEGTKVLGRQECCGMGKYFPPELEKPAPTINSSIYPRPQDSLPPLHIVLEPIHSIKKMLRLQTT</sequence>
<protein>
    <submittedName>
        <fullName evidence="1">Uncharacterized protein</fullName>
    </submittedName>
</protein>
<keyword evidence="2" id="KW-1185">Reference proteome</keyword>